<name>A0A511MGL1_9NOCA</name>
<dbReference type="RefSeq" id="WP_147132573.1">
    <property type="nucleotide sequence ID" value="NZ_BJXA01000022.1"/>
</dbReference>
<sequence>MTAIPLQTTVTGSGPGVVLAHGAGGTIDTNFGALIPALAATHTVVAADYPDSDIQLTLDGLADALVAAAVDGGVEQFTVLGYSLGSTVAVRAAVRHPERVRGLILAAGFAKADNRARLAVQIWQNLLDRGDHATFSRLTLSQAFSAAFLNGLPADQVDEFARAGVTTIPGGTSQQASLVESVDTTGDLGRIAVPTLVVNATEDLLIDPSNSRFLAGTIPGAEYAEIAAGHVFMAEQPEQWRKIVEDFLVRHQL</sequence>
<dbReference type="InterPro" id="IPR000073">
    <property type="entry name" value="AB_hydrolase_1"/>
</dbReference>
<dbReference type="Proteomes" id="UP000321424">
    <property type="component" value="Unassembled WGS sequence"/>
</dbReference>
<accession>A0A511MGL1</accession>
<comment type="caution">
    <text evidence="2">The sequence shown here is derived from an EMBL/GenBank/DDBJ whole genome shotgun (WGS) entry which is preliminary data.</text>
</comment>
<dbReference type="PRINTS" id="PR00111">
    <property type="entry name" value="ABHYDROLASE"/>
</dbReference>
<dbReference type="AlphaFoldDB" id="A0A511MGL1"/>
<dbReference type="InterPro" id="IPR050471">
    <property type="entry name" value="AB_hydrolase"/>
</dbReference>
<organism evidence="2 3">
    <name type="scientific">Nocardia ninae NBRC 108245</name>
    <dbReference type="NCBI Taxonomy" id="1210091"/>
    <lineage>
        <taxon>Bacteria</taxon>
        <taxon>Bacillati</taxon>
        <taxon>Actinomycetota</taxon>
        <taxon>Actinomycetes</taxon>
        <taxon>Mycobacteriales</taxon>
        <taxon>Nocardiaceae</taxon>
        <taxon>Nocardia</taxon>
    </lineage>
</organism>
<evidence type="ECO:0000259" key="1">
    <source>
        <dbReference type="Pfam" id="PF00561"/>
    </source>
</evidence>
<keyword evidence="3" id="KW-1185">Reference proteome</keyword>
<gene>
    <name evidence="2" type="ORF">NN4_37260</name>
</gene>
<proteinExistence type="predicted"/>
<protein>
    <recommendedName>
        <fullName evidence="1">AB hydrolase-1 domain-containing protein</fullName>
    </recommendedName>
</protein>
<feature type="domain" description="AB hydrolase-1" evidence="1">
    <location>
        <begin position="17"/>
        <end position="235"/>
    </location>
</feature>
<dbReference type="PANTHER" id="PTHR43433:SF10">
    <property type="entry name" value="AB HYDROLASE-1 DOMAIN-CONTAINING PROTEIN"/>
    <property type="match status" value="1"/>
</dbReference>
<dbReference type="EMBL" id="BJXA01000022">
    <property type="protein sequence ID" value="GEM39207.1"/>
    <property type="molecule type" value="Genomic_DNA"/>
</dbReference>
<dbReference type="Gene3D" id="3.40.50.1820">
    <property type="entry name" value="alpha/beta hydrolase"/>
    <property type="match status" value="1"/>
</dbReference>
<reference evidence="2 3" key="1">
    <citation type="submission" date="2019-07" db="EMBL/GenBank/DDBJ databases">
        <title>Whole genome shotgun sequence of Nocardia ninae NBRC 108245.</title>
        <authorList>
            <person name="Hosoyama A."/>
            <person name="Uohara A."/>
            <person name="Ohji S."/>
            <person name="Ichikawa N."/>
        </authorList>
    </citation>
    <scope>NUCLEOTIDE SEQUENCE [LARGE SCALE GENOMIC DNA]</scope>
    <source>
        <strain evidence="2 3">NBRC 108245</strain>
    </source>
</reference>
<dbReference type="OrthoDB" id="4944883at2"/>
<evidence type="ECO:0000313" key="3">
    <source>
        <dbReference type="Proteomes" id="UP000321424"/>
    </source>
</evidence>
<dbReference type="SUPFAM" id="SSF53474">
    <property type="entry name" value="alpha/beta-Hydrolases"/>
    <property type="match status" value="1"/>
</dbReference>
<dbReference type="Pfam" id="PF00561">
    <property type="entry name" value="Abhydrolase_1"/>
    <property type="match status" value="1"/>
</dbReference>
<dbReference type="PANTHER" id="PTHR43433">
    <property type="entry name" value="HYDROLASE, ALPHA/BETA FOLD FAMILY PROTEIN"/>
    <property type="match status" value="1"/>
</dbReference>
<dbReference type="InterPro" id="IPR029058">
    <property type="entry name" value="AB_hydrolase_fold"/>
</dbReference>
<evidence type="ECO:0000313" key="2">
    <source>
        <dbReference type="EMBL" id="GEM39207.1"/>
    </source>
</evidence>
<dbReference type="GO" id="GO:0003824">
    <property type="term" value="F:catalytic activity"/>
    <property type="evidence" value="ECO:0007669"/>
    <property type="project" value="UniProtKB-ARBA"/>
</dbReference>